<reference evidence="4 5" key="1">
    <citation type="submission" date="2015-01" db="EMBL/GenBank/DDBJ databases">
        <title>Draft Genome Sequences of Four Bacillus thermoamylovorans Strains, Isolated From Food Products.</title>
        <authorList>
            <person name="Krawcyk A.O."/>
            <person name="Berendsen E.M."/>
            <person name="Eijlander R.T."/>
            <person name="de Jong A."/>
            <person name="Wells-Bennik M."/>
            <person name="Kuipers O.P."/>
        </authorList>
    </citation>
    <scope>NUCLEOTIDE SEQUENCE [LARGE SCALE GENOMIC DNA]</scope>
    <source>
        <strain evidence="4 5">B4167</strain>
    </source>
</reference>
<accession>A0ABD4ACH5</accession>
<evidence type="ECO:0000256" key="2">
    <source>
        <dbReference type="SAM" id="SignalP"/>
    </source>
</evidence>
<dbReference type="Gene3D" id="3.10.450.40">
    <property type="match status" value="2"/>
</dbReference>
<comment type="caution">
    <text evidence="4">The sequence shown here is derived from an EMBL/GenBank/DDBJ whole genome shotgun (WGS) entry which is preliminary data.</text>
</comment>
<protein>
    <recommendedName>
        <fullName evidence="3">PepSY domain-containing protein</fullName>
    </recommendedName>
</protein>
<feature type="domain" description="PepSY" evidence="3">
    <location>
        <begin position="173"/>
        <end position="228"/>
    </location>
</feature>
<dbReference type="RefSeq" id="WP_041901952.1">
    <property type="nucleotide sequence ID" value="NZ_JAMAYU010000018.1"/>
</dbReference>
<dbReference type="AlphaFoldDB" id="A0ABD4ACH5"/>
<feature type="domain" description="PepSY" evidence="3">
    <location>
        <begin position="41"/>
        <end position="95"/>
    </location>
</feature>
<dbReference type="Proteomes" id="UP000032076">
    <property type="component" value="Unassembled WGS sequence"/>
</dbReference>
<dbReference type="EMBL" id="JXLU01000010">
    <property type="protein sequence ID" value="KIO74229.1"/>
    <property type="molecule type" value="Genomic_DNA"/>
</dbReference>
<evidence type="ECO:0000313" key="4">
    <source>
        <dbReference type="EMBL" id="KIO74229.1"/>
    </source>
</evidence>
<name>A0ABD4ACH5_9BACI</name>
<evidence type="ECO:0000313" key="5">
    <source>
        <dbReference type="Proteomes" id="UP000032076"/>
    </source>
</evidence>
<proteinExistence type="predicted"/>
<evidence type="ECO:0000259" key="3">
    <source>
        <dbReference type="Pfam" id="PF03413"/>
    </source>
</evidence>
<keyword evidence="2" id="KW-0732">Signal</keyword>
<sequence length="237" mass="26021">MRKKWMIGIISGGLLLGGGFALAASPFGNNLSAKVEAKEVLPMEKISKTVLDKYGGQIEDMELDQGYLGTYYEIELFNDKEEVDLTVDAYSGKVVFERKIPRFFDDDYMGPSNSIKGQTNNTTNENTQARQVNTDTANSNNTATENAQTRQVNTDTANSNNAATPTTANKATITQEQAIAIAEKETGAKATSIHQDFDDGYLQYEVDLISGTNKFDVTINAETGTIMEYDVESIYND</sequence>
<feature type="chain" id="PRO_5044756007" description="PepSY domain-containing protein" evidence="2">
    <location>
        <begin position="24"/>
        <end position="237"/>
    </location>
</feature>
<organism evidence="4 5">
    <name type="scientific">Caldibacillus thermoamylovorans</name>
    <dbReference type="NCBI Taxonomy" id="35841"/>
    <lineage>
        <taxon>Bacteria</taxon>
        <taxon>Bacillati</taxon>
        <taxon>Bacillota</taxon>
        <taxon>Bacilli</taxon>
        <taxon>Bacillales</taxon>
        <taxon>Bacillaceae</taxon>
        <taxon>Caldibacillus</taxon>
    </lineage>
</organism>
<feature type="signal peptide" evidence="2">
    <location>
        <begin position="1"/>
        <end position="23"/>
    </location>
</feature>
<evidence type="ECO:0000256" key="1">
    <source>
        <dbReference type="SAM" id="MobiDB-lite"/>
    </source>
</evidence>
<feature type="region of interest" description="Disordered" evidence="1">
    <location>
        <begin position="135"/>
        <end position="165"/>
    </location>
</feature>
<gene>
    <name evidence="4" type="ORF">B4167_0507</name>
</gene>
<dbReference type="InterPro" id="IPR025711">
    <property type="entry name" value="PepSY"/>
</dbReference>
<dbReference type="Pfam" id="PF03413">
    <property type="entry name" value="PepSY"/>
    <property type="match status" value="2"/>
</dbReference>